<comment type="caution">
    <text evidence="3">The sequence shown here is derived from an EMBL/GenBank/DDBJ whole genome shotgun (WGS) entry which is preliminary data.</text>
</comment>
<dbReference type="InterPro" id="IPR011215">
    <property type="entry name" value="StiP_N"/>
</dbReference>
<evidence type="ECO:0000259" key="1">
    <source>
        <dbReference type="Pfam" id="PF11202"/>
    </source>
</evidence>
<proteinExistence type="predicted"/>
<keyword evidence="4" id="KW-1185">Reference proteome</keyword>
<dbReference type="RefSeq" id="WP_123891300.1">
    <property type="nucleotide sequence ID" value="NZ_RKKU01000038.1"/>
</dbReference>
<protein>
    <recommendedName>
        <fullName evidence="5">PELOTA RNA-binding domain-containing protein</fullName>
    </recommendedName>
</protein>
<dbReference type="EMBL" id="RKKU01000038">
    <property type="protein sequence ID" value="ROZ80742.1"/>
    <property type="molecule type" value="Genomic_DNA"/>
</dbReference>
<dbReference type="Pfam" id="PF15608">
    <property type="entry name" value="PELOTA_1"/>
    <property type="match status" value="1"/>
</dbReference>
<feature type="domain" description="PELOTA RNA-binding" evidence="2">
    <location>
        <begin position="284"/>
        <end position="363"/>
    </location>
</feature>
<feature type="domain" description="Cysteine protease StiP N-terminal" evidence="1">
    <location>
        <begin position="13"/>
        <end position="253"/>
    </location>
</feature>
<sequence>MVNISSHSTVGSGSYNPEDVIFLLNEIDIAPTDVAEKERLIQSGEKHYSEMISTESAPSPEHTLLYKKALANNAVRMASEVLALANAIAREISDGPIILVSLVRAGLPLGVLLKGALLSGNRRCYHYGVSIIRDKGIDRAAMDAIACAHGTSNIVLVDGWTGKGAIAGEIKRSLDELEGYPDEPRLCVLADPCGKAWLAASADDWIIPSGILGATVSGLISRTIWPNDDGMHGCIRYGHLAEVDQTQAFIAAIREAMATLAPEAIKTAAPWSESERAELQATALSVVDSVAGKYGITNLNRIKPGIAEATRAVMRRVPEHVLVRSKNDPDVRLLMYLTDRAGIVVQEVGNDLGPYRAITVIKKVS</sequence>
<evidence type="ECO:0000259" key="2">
    <source>
        <dbReference type="Pfam" id="PF15608"/>
    </source>
</evidence>
<dbReference type="PIRSF" id="PIRSF020979">
    <property type="entry name" value="UCP020979"/>
    <property type="match status" value="1"/>
</dbReference>
<reference evidence="3 4" key="1">
    <citation type="submission" date="2018-11" db="EMBL/GenBank/DDBJ databases">
        <authorList>
            <person name="Jang G.I."/>
            <person name="Hwang C.Y."/>
        </authorList>
    </citation>
    <scope>NUCLEOTIDE SEQUENCE [LARGE SCALE GENOMIC DNA]</scope>
    <source>
        <strain evidence="3 4">SSM26</strain>
    </source>
</reference>
<evidence type="ECO:0008006" key="5">
    <source>
        <dbReference type="Google" id="ProtNLM"/>
    </source>
</evidence>
<evidence type="ECO:0000313" key="4">
    <source>
        <dbReference type="Proteomes" id="UP000275199"/>
    </source>
</evidence>
<organism evidence="3 4">
    <name type="scientific">Pseudomonas neustonica</name>
    <dbReference type="NCBI Taxonomy" id="2487346"/>
    <lineage>
        <taxon>Bacteria</taxon>
        <taxon>Pseudomonadati</taxon>
        <taxon>Pseudomonadota</taxon>
        <taxon>Gammaproteobacteria</taxon>
        <taxon>Pseudomonadales</taxon>
        <taxon>Pseudomonadaceae</taxon>
        <taxon>Pseudomonas</taxon>
    </lineage>
</organism>
<accession>A0ABX9XFI6</accession>
<dbReference type="InterPro" id="IPR028157">
    <property type="entry name" value="PELOTA_dom"/>
</dbReference>
<gene>
    <name evidence="3" type="ORF">EF096_18925</name>
</gene>
<dbReference type="Pfam" id="PF11202">
    <property type="entry name" value="StiP"/>
    <property type="match status" value="1"/>
</dbReference>
<dbReference type="Proteomes" id="UP000275199">
    <property type="component" value="Unassembled WGS sequence"/>
</dbReference>
<evidence type="ECO:0000313" key="3">
    <source>
        <dbReference type="EMBL" id="ROZ80742.1"/>
    </source>
</evidence>
<name>A0ABX9XFI6_9PSED</name>
<dbReference type="InterPro" id="IPR048336">
    <property type="entry name" value="StiP-like"/>
</dbReference>